<dbReference type="OrthoDB" id="9812260at2"/>
<comment type="catalytic activity">
    <reaction evidence="1">
        <text>ATP + protein L-histidine = ADP + protein N-phospho-L-histidine.</text>
        <dbReference type="EC" id="2.7.13.3"/>
    </reaction>
</comment>
<dbReference type="SMART" id="SM00387">
    <property type="entry name" value="HATPase_c"/>
    <property type="match status" value="1"/>
</dbReference>
<dbReference type="PRINTS" id="PR00344">
    <property type="entry name" value="BCTRLSENSOR"/>
</dbReference>
<dbReference type="SUPFAM" id="SSF52172">
    <property type="entry name" value="CheY-like"/>
    <property type="match status" value="1"/>
</dbReference>
<dbReference type="EMBL" id="QXJC01000003">
    <property type="protein sequence ID" value="RID98854.1"/>
    <property type="molecule type" value="Genomic_DNA"/>
</dbReference>
<proteinExistence type="predicted"/>
<evidence type="ECO:0000313" key="8">
    <source>
        <dbReference type="Proteomes" id="UP000266302"/>
    </source>
</evidence>
<keyword evidence="3 4" id="KW-0597">Phosphoprotein</keyword>
<dbReference type="Pfam" id="PF00072">
    <property type="entry name" value="Response_reg"/>
    <property type="match status" value="1"/>
</dbReference>
<evidence type="ECO:0000256" key="3">
    <source>
        <dbReference type="ARBA" id="ARBA00022553"/>
    </source>
</evidence>
<keyword evidence="7" id="KW-0808">Transferase</keyword>
<dbReference type="InterPro" id="IPR003661">
    <property type="entry name" value="HisK_dim/P_dom"/>
</dbReference>
<dbReference type="InterPro" id="IPR004358">
    <property type="entry name" value="Sig_transdc_His_kin-like_C"/>
</dbReference>
<reference evidence="7 8" key="1">
    <citation type="submission" date="2018-09" db="EMBL/GenBank/DDBJ databases">
        <title>Draft genome of Simplicispira sp. NY-02.</title>
        <authorList>
            <person name="Im W.T."/>
        </authorList>
    </citation>
    <scope>NUCLEOTIDE SEQUENCE [LARGE SCALE GENOMIC DNA]</scope>
    <source>
        <strain evidence="7 8">NY-02</strain>
    </source>
</reference>
<dbReference type="PANTHER" id="PTHR43547">
    <property type="entry name" value="TWO-COMPONENT HISTIDINE KINASE"/>
    <property type="match status" value="1"/>
</dbReference>
<evidence type="ECO:0000256" key="4">
    <source>
        <dbReference type="PROSITE-ProRule" id="PRU00169"/>
    </source>
</evidence>
<dbReference type="CDD" id="cd00075">
    <property type="entry name" value="HATPase"/>
    <property type="match status" value="1"/>
</dbReference>
<dbReference type="PANTHER" id="PTHR43547:SF2">
    <property type="entry name" value="HYBRID SIGNAL TRANSDUCTION HISTIDINE KINASE C"/>
    <property type="match status" value="1"/>
</dbReference>
<dbReference type="Pfam" id="PF00512">
    <property type="entry name" value="HisKA"/>
    <property type="match status" value="1"/>
</dbReference>
<organism evidence="7 8">
    <name type="scientific">Simplicispira hankyongi</name>
    <dbReference type="NCBI Taxonomy" id="2315688"/>
    <lineage>
        <taxon>Bacteria</taxon>
        <taxon>Pseudomonadati</taxon>
        <taxon>Pseudomonadota</taxon>
        <taxon>Betaproteobacteria</taxon>
        <taxon>Burkholderiales</taxon>
        <taxon>Comamonadaceae</taxon>
        <taxon>Simplicispira</taxon>
    </lineage>
</organism>
<dbReference type="GO" id="GO:0000155">
    <property type="term" value="F:phosphorelay sensor kinase activity"/>
    <property type="evidence" value="ECO:0007669"/>
    <property type="project" value="InterPro"/>
</dbReference>
<accession>A0A398C934</accession>
<dbReference type="CDD" id="cd00082">
    <property type="entry name" value="HisKA"/>
    <property type="match status" value="1"/>
</dbReference>
<evidence type="ECO:0000259" key="6">
    <source>
        <dbReference type="PROSITE" id="PS50110"/>
    </source>
</evidence>
<dbReference type="InterPro" id="IPR036890">
    <property type="entry name" value="HATPase_C_sf"/>
</dbReference>
<dbReference type="SUPFAM" id="SSF47384">
    <property type="entry name" value="Homodimeric domain of signal transducing histidine kinase"/>
    <property type="match status" value="1"/>
</dbReference>
<protein>
    <recommendedName>
        <fullName evidence="2">histidine kinase</fullName>
        <ecNumber evidence="2">2.7.13.3</ecNumber>
    </recommendedName>
</protein>
<dbReference type="SUPFAM" id="SSF55874">
    <property type="entry name" value="ATPase domain of HSP90 chaperone/DNA topoisomerase II/histidine kinase"/>
    <property type="match status" value="1"/>
</dbReference>
<dbReference type="InterPro" id="IPR011006">
    <property type="entry name" value="CheY-like_superfamily"/>
</dbReference>
<keyword evidence="7" id="KW-0418">Kinase</keyword>
<evidence type="ECO:0000259" key="5">
    <source>
        <dbReference type="PROSITE" id="PS50109"/>
    </source>
</evidence>
<dbReference type="InterPro" id="IPR001789">
    <property type="entry name" value="Sig_transdc_resp-reg_receiver"/>
</dbReference>
<dbReference type="AlphaFoldDB" id="A0A398C934"/>
<evidence type="ECO:0000256" key="1">
    <source>
        <dbReference type="ARBA" id="ARBA00000085"/>
    </source>
</evidence>
<dbReference type="EC" id="2.7.13.3" evidence="2"/>
<dbReference type="Gene3D" id="1.10.287.130">
    <property type="match status" value="1"/>
</dbReference>
<dbReference type="InterPro" id="IPR036097">
    <property type="entry name" value="HisK_dim/P_sf"/>
</dbReference>
<feature type="modified residue" description="4-aspartylphosphate" evidence="4">
    <location>
        <position position="49"/>
    </location>
</feature>
<dbReference type="Gene3D" id="3.40.50.2300">
    <property type="match status" value="1"/>
</dbReference>
<dbReference type="SMART" id="SM00388">
    <property type="entry name" value="HisKA"/>
    <property type="match status" value="1"/>
</dbReference>
<feature type="domain" description="Response regulatory" evidence="6">
    <location>
        <begin position="1"/>
        <end position="117"/>
    </location>
</feature>
<sequence length="364" mass="39609">MIVDDIAENLVALEALLQRDDLLVLKAQSGAQALELLLEHDDIALALLDVQMPEMTGFELAEIIRGRERTRHIPLIFVTAGTQNSDWQFKGYDAGAVDFLYKPIDPHMLLSKVEVFFTLHRQKRTLARELAERTEALRINEMFMAVLSHDLRTPLTSVTLASGALVRACTDKKNAALAGRILSSARRMDGMIENLLDLTRIRQHGGLSLHPGPLDLGELCARVVEELRDHGTREVVLSSAGVLSGSWDGDRLAQVLTNLLGNALRHGAADQPIGLHLDGTHTSAIRMEISNGGCIPADLLPLLFTPFRSSASKGGRRDGLGLGLYIVQQIVTSHGGGIAVHSADDHTRFTVTLPRNTGSSPPSR</sequence>
<keyword evidence="8" id="KW-1185">Reference proteome</keyword>
<name>A0A398C934_9BURK</name>
<feature type="domain" description="Histidine kinase" evidence="5">
    <location>
        <begin position="146"/>
        <end position="357"/>
    </location>
</feature>
<gene>
    <name evidence="7" type="ORF">D3F03_10940</name>
</gene>
<dbReference type="Gene3D" id="3.30.565.10">
    <property type="entry name" value="Histidine kinase-like ATPase, C-terminal domain"/>
    <property type="match status" value="1"/>
</dbReference>
<comment type="caution">
    <text evidence="7">The sequence shown here is derived from an EMBL/GenBank/DDBJ whole genome shotgun (WGS) entry which is preliminary data.</text>
</comment>
<dbReference type="Proteomes" id="UP000266302">
    <property type="component" value="Unassembled WGS sequence"/>
</dbReference>
<evidence type="ECO:0000256" key="2">
    <source>
        <dbReference type="ARBA" id="ARBA00012438"/>
    </source>
</evidence>
<dbReference type="InterPro" id="IPR005467">
    <property type="entry name" value="His_kinase_dom"/>
</dbReference>
<dbReference type="PROSITE" id="PS50110">
    <property type="entry name" value="RESPONSE_REGULATORY"/>
    <property type="match status" value="1"/>
</dbReference>
<evidence type="ECO:0000313" key="7">
    <source>
        <dbReference type="EMBL" id="RID98854.1"/>
    </source>
</evidence>
<dbReference type="Pfam" id="PF02518">
    <property type="entry name" value="HATPase_c"/>
    <property type="match status" value="1"/>
</dbReference>
<dbReference type="PROSITE" id="PS50109">
    <property type="entry name" value="HIS_KIN"/>
    <property type="match status" value="1"/>
</dbReference>
<dbReference type="InterPro" id="IPR003594">
    <property type="entry name" value="HATPase_dom"/>
</dbReference>
<dbReference type="SMART" id="SM00448">
    <property type="entry name" value="REC"/>
    <property type="match status" value="1"/>
</dbReference>